<evidence type="ECO:0000256" key="23">
    <source>
        <dbReference type="ARBA" id="ARBA00036702"/>
    </source>
</evidence>
<evidence type="ECO:0000313" key="34">
    <source>
        <dbReference type="Proteomes" id="UP001214576"/>
    </source>
</evidence>
<feature type="region of interest" description="Disordered" evidence="32">
    <location>
        <begin position="519"/>
        <end position="541"/>
    </location>
</feature>
<evidence type="ECO:0000256" key="3">
    <source>
        <dbReference type="ARBA" id="ARBA00022448"/>
    </source>
</evidence>
<evidence type="ECO:0000256" key="2">
    <source>
        <dbReference type="ARBA" id="ARBA00004651"/>
    </source>
</evidence>
<evidence type="ECO:0000256" key="24">
    <source>
        <dbReference type="ARBA" id="ARBA00036895"/>
    </source>
</evidence>
<evidence type="ECO:0000256" key="13">
    <source>
        <dbReference type="ARBA" id="ARBA00023053"/>
    </source>
</evidence>
<evidence type="ECO:0000256" key="32">
    <source>
        <dbReference type="SAM" id="MobiDB-lite"/>
    </source>
</evidence>
<keyword evidence="10" id="KW-0029">Amino-acid transport</keyword>
<dbReference type="Pfam" id="PF00375">
    <property type="entry name" value="SDF"/>
    <property type="match status" value="1"/>
</dbReference>
<accession>A0AAD4TWJ9</accession>
<keyword evidence="12" id="KW-0007">Acetylation</keyword>
<evidence type="ECO:0000256" key="11">
    <source>
        <dbReference type="ARBA" id="ARBA00022989"/>
    </source>
</evidence>
<evidence type="ECO:0000256" key="14">
    <source>
        <dbReference type="ARBA" id="ARBA00023136"/>
    </source>
</evidence>
<keyword evidence="4" id="KW-0050">Antiport</keyword>
<evidence type="ECO:0000256" key="1">
    <source>
        <dbReference type="ARBA" id="ARBA00004223"/>
    </source>
</evidence>
<comment type="catalytic activity">
    <reaction evidence="29">
        <text>L-threonine(in) + L-glutamine(out) + Na(+)(out) = L-threonine(out) + L-glutamine(in) + Na(+)(in)</text>
        <dbReference type="Rhea" id="RHEA:70863"/>
        <dbReference type="ChEBI" id="CHEBI:29101"/>
        <dbReference type="ChEBI" id="CHEBI:57926"/>
        <dbReference type="ChEBI" id="CHEBI:58359"/>
    </reaction>
</comment>
<evidence type="ECO:0000256" key="26">
    <source>
        <dbReference type="ARBA" id="ARBA00047397"/>
    </source>
</evidence>
<dbReference type="PRINTS" id="PR00173">
    <property type="entry name" value="EDTRNSPORT"/>
</dbReference>
<dbReference type="GO" id="GO:0005886">
    <property type="term" value="C:plasma membrane"/>
    <property type="evidence" value="ECO:0007669"/>
    <property type="project" value="UniProtKB-SubCell"/>
</dbReference>
<comment type="catalytic activity">
    <reaction evidence="30">
        <text>L-glutamine(in) + L-alanine(out) + Na(+)(out) = L-glutamine(out) + L-alanine(in) + Na(+)(in)</text>
        <dbReference type="Rhea" id="RHEA:70867"/>
        <dbReference type="ChEBI" id="CHEBI:29101"/>
        <dbReference type="ChEBI" id="CHEBI:57972"/>
        <dbReference type="ChEBI" id="CHEBI:58359"/>
    </reaction>
</comment>
<comment type="subcellular location">
    <subcellularLocation>
        <location evidence="2">Cell membrane</location>
        <topology evidence="2">Multi-pass membrane protein</topology>
    </subcellularLocation>
    <subcellularLocation>
        <location evidence="1">Melanosome</location>
    </subcellularLocation>
    <subcellularLocation>
        <location evidence="31">Membrane</location>
        <topology evidence="31">Multi-pass membrane protein</topology>
    </subcellularLocation>
</comment>
<dbReference type="Gene3D" id="1.10.3860.10">
    <property type="entry name" value="Sodium:dicarboxylate symporter"/>
    <property type="match status" value="1"/>
</dbReference>
<feature type="transmembrane region" description="Helical" evidence="31">
    <location>
        <begin position="229"/>
        <end position="246"/>
    </location>
</feature>
<evidence type="ECO:0000256" key="25">
    <source>
        <dbReference type="ARBA" id="ARBA00036948"/>
    </source>
</evidence>
<name>A0AAD4TWJ9_OVIAM</name>
<reference evidence="33" key="1">
    <citation type="submission" date="2022-03" db="EMBL/GenBank/DDBJ databases">
        <title>Genomic analyses of argali, domestic sheep and their hybrids provide insights into chromosomal evolution, heterosis and genetic basis of agronomic traits.</title>
        <authorList>
            <person name="Li M."/>
        </authorList>
    </citation>
    <scope>NUCLEOTIDE SEQUENCE</scope>
    <source>
        <strain evidence="33">CAU-MHL-2022a</strain>
        <tissue evidence="33">Skin</tissue>
    </source>
</reference>
<dbReference type="GO" id="GO:0015297">
    <property type="term" value="F:antiporter activity"/>
    <property type="evidence" value="ECO:0007669"/>
    <property type="project" value="UniProtKB-KW"/>
</dbReference>
<evidence type="ECO:0000256" key="15">
    <source>
        <dbReference type="ARBA" id="ARBA00023180"/>
    </source>
</evidence>
<feature type="transmembrane region" description="Helical" evidence="31">
    <location>
        <begin position="130"/>
        <end position="154"/>
    </location>
</feature>
<feature type="transmembrane region" description="Helical" evidence="31">
    <location>
        <begin position="378"/>
        <end position="403"/>
    </location>
</feature>
<comment type="catalytic activity">
    <reaction evidence="20">
        <text>L-asparagine(out) + L-glutamine(in) + Na(+)(out) = L-asparagine(in) + L-glutamine(out) + Na(+)(in)</text>
        <dbReference type="Rhea" id="RHEA:70891"/>
        <dbReference type="ChEBI" id="CHEBI:29101"/>
        <dbReference type="ChEBI" id="CHEBI:58048"/>
        <dbReference type="ChEBI" id="CHEBI:58359"/>
    </reaction>
</comment>
<evidence type="ECO:0000256" key="4">
    <source>
        <dbReference type="ARBA" id="ARBA00022449"/>
    </source>
</evidence>
<evidence type="ECO:0000256" key="7">
    <source>
        <dbReference type="ARBA" id="ARBA00022692"/>
    </source>
</evidence>
<feature type="transmembrane region" description="Helical" evidence="31">
    <location>
        <begin position="267"/>
        <end position="291"/>
    </location>
</feature>
<feature type="transmembrane region" description="Helical" evidence="31">
    <location>
        <begin position="96"/>
        <end position="118"/>
    </location>
</feature>
<comment type="similarity">
    <text evidence="31">Belongs to the dicarboxylate/amino acid:cation symporter (DAACS) (TC 2.A.23) family.</text>
</comment>
<evidence type="ECO:0000256" key="9">
    <source>
        <dbReference type="ARBA" id="ARBA00022847"/>
    </source>
</evidence>
<evidence type="ECO:0000256" key="8">
    <source>
        <dbReference type="ARBA" id="ARBA00022723"/>
    </source>
</evidence>
<dbReference type="GO" id="GO:0042470">
    <property type="term" value="C:melanosome"/>
    <property type="evidence" value="ECO:0007669"/>
    <property type="project" value="UniProtKB-SubCell"/>
</dbReference>
<keyword evidence="34" id="KW-1185">Reference proteome</keyword>
<evidence type="ECO:0000256" key="30">
    <source>
        <dbReference type="ARBA" id="ARBA00048644"/>
    </source>
</evidence>
<dbReference type="InterPro" id="IPR001991">
    <property type="entry name" value="Na-dicarboxylate_symporter"/>
</dbReference>
<protein>
    <recommendedName>
        <fullName evidence="31">Amino acid transporter</fullName>
    </recommendedName>
</protein>
<keyword evidence="8" id="KW-0479">Metal-binding</keyword>
<sequence>MVADPPKGDPKGYAAAEPTANGVSTLVPIEDVGSVKGGRCCSRDQVRRCLRANLLVLLTVVAVVAGVALGLGVSGAGGALALGPARLEAFSFPGELLLRLLKMIILPLVVCSLIGGAASLDPSALGRLGAWALLFFLVTTVLASALGVGLALALQPGAAFAAINTSVAAMGPVEEAPTKEVLDSFLDLVRNIFPSNLVSAAFRSYTTSYKEILFNGSPVKVPTGGEVEGMNILGLVVFAIIFGVALRKLGPEGELLIRFFNSFNDATMVLVSWIMWYAPVGILFLVAGKIVEMEDVGLLFASLGKYILCCLLGHAIHGLLILPLIYFLFARKNPYRFLWGIMTPLATAFGTSSSSATLPLMMKCVEEKNGVARHISRFILPIGATVNMDGAALFQCVAAVFIAQLNHRSLDFVKIITILVTATASSVGAAGIPSGAVLTLAIILEAVNLPVHDISLILAVDWLVDRSCTILNVEGDAFGAGLLQSYLDRTEKSNSVPELIQVKSEMPLAALPVPSEEGNPLLKGCPGPAGDADTCEKESVM</sequence>
<dbReference type="InterPro" id="IPR036458">
    <property type="entry name" value="Na:dicarbo_symporter_sf"/>
</dbReference>
<feature type="transmembrane region" description="Helical" evidence="31">
    <location>
        <begin position="52"/>
        <end position="76"/>
    </location>
</feature>
<evidence type="ECO:0000256" key="28">
    <source>
        <dbReference type="ARBA" id="ARBA00047799"/>
    </source>
</evidence>
<evidence type="ECO:0000256" key="22">
    <source>
        <dbReference type="ARBA" id="ARBA00036485"/>
    </source>
</evidence>
<evidence type="ECO:0000256" key="21">
    <source>
        <dbReference type="ARBA" id="ARBA00036385"/>
    </source>
</evidence>
<comment type="catalytic activity">
    <reaction evidence="27">
        <text>L-glutamine(in) + L-glutamate(out) + Na(+)(out) + H(+)(out) = L-glutamine(out) + L-glutamate(in) + Na(+)(in) + H(+)(in)</text>
        <dbReference type="Rhea" id="RHEA:70883"/>
        <dbReference type="ChEBI" id="CHEBI:15378"/>
        <dbReference type="ChEBI" id="CHEBI:29101"/>
        <dbReference type="ChEBI" id="CHEBI:29985"/>
        <dbReference type="ChEBI" id="CHEBI:58359"/>
    </reaction>
</comment>
<keyword evidence="14 31" id="KW-0472">Membrane</keyword>
<dbReference type="PANTHER" id="PTHR11958">
    <property type="entry name" value="SODIUM/DICARBOXYLATE SYMPORTER-RELATED"/>
    <property type="match status" value="1"/>
</dbReference>
<comment type="catalytic activity">
    <reaction evidence="16">
        <text>iodide(out) = iodide(in)</text>
        <dbReference type="Rhea" id="RHEA:66324"/>
        <dbReference type="ChEBI" id="CHEBI:16382"/>
    </reaction>
</comment>
<evidence type="ECO:0000256" key="5">
    <source>
        <dbReference type="ARBA" id="ARBA00022475"/>
    </source>
</evidence>
<comment type="catalytic activity">
    <reaction evidence="23">
        <text>D-serine(in) + L-glutamine(out) + Na(+)(out) = D-serine(out) + L-glutamine(in) + Na(+)(in)</text>
        <dbReference type="Rhea" id="RHEA:75307"/>
        <dbReference type="ChEBI" id="CHEBI:29101"/>
        <dbReference type="ChEBI" id="CHEBI:35247"/>
        <dbReference type="ChEBI" id="CHEBI:58359"/>
    </reaction>
</comment>
<evidence type="ECO:0000256" key="19">
    <source>
        <dbReference type="ARBA" id="ARBA00035896"/>
    </source>
</evidence>
<evidence type="ECO:0000256" key="18">
    <source>
        <dbReference type="ARBA" id="ARBA00035832"/>
    </source>
</evidence>
<comment type="catalytic activity">
    <reaction evidence="17">
        <text>nitrate(in) = nitrate(out)</text>
        <dbReference type="Rhea" id="RHEA:34923"/>
        <dbReference type="ChEBI" id="CHEBI:17632"/>
    </reaction>
</comment>
<keyword evidence="6" id="KW-0597">Phosphoprotein</keyword>
<comment type="catalytic activity">
    <reaction evidence="21">
        <text>L-glutamine(out) + L-serine(in) + Na(+)(out) = L-glutamine(in) + L-serine(out) + Na(+)(in)</text>
        <dbReference type="Rhea" id="RHEA:70855"/>
        <dbReference type="ChEBI" id="CHEBI:29101"/>
        <dbReference type="ChEBI" id="CHEBI:33384"/>
        <dbReference type="ChEBI" id="CHEBI:58359"/>
    </reaction>
</comment>
<dbReference type="FunFam" id="1.10.3860.10:FF:000005">
    <property type="entry name" value="Amino acid transporter"/>
    <property type="match status" value="1"/>
</dbReference>
<dbReference type="PROSITE" id="PS00713">
    <property type="entry name" value="NA_DICARBOXYL_SYMP_1"/>
    <property type="match status" value="1"/>
</dbReference>
<feature type="transmembrane region" description="Helical" evidence="31">
    <location>
        <begin position="337"/>
        <end position="358"/>
    </location>
</feature>
<dbReference type="EMBL" id="JAKZEL010000019">
    <property type="protein sequence ID" value="KAI4534726.1"/>
    <property type="molecule type" value="Genomic_DNA"/>
</dbReference>
<dbReference type="InterPro" id="IPR018107">
    <property type="entry name" value="Na-dicarboxylate_symporter_CS"/>
</dbReference>
<comment type="catalytic activity">
    <reaction evidence="25">
        <text>L-asparagine(in) + L-glutamine(out) + Na(+)(out) = L-asparagine(out) + L-glutamine(in) + Na(+)(in)</text>
        <dbReference type="Rhea" id="RHEA:70859"/>
        <dbReference type="ChEBI" id="CHEBI:29101"/>
        <dbReference type="ChEBI" id="CHEBI:58048"/>
        <dbReference type="ChEBI" id="CHEBI:58359"/>
    </reaction>
</comment>
<proteinExistence type="inferred from homology"/>
<keyword evidence="13" id="KW-0915">Sodium</keyword>
<dbReference type="InterPro" id="IPR050746">
    <property type="entry name" value="DAACS"/>
</dbReference>
<dbReference type="PANTHER" id="PTHR11958:SF19">
    <property type="entry name" value="NEUTRAL AMINO ACID TRANSPORTER B(0)"/>
    <property type="match status" value="1"/>
</dbReference>
<feature type="transmembrane region" description="Helical" evidence="31">
    <location>
        <begin position="303"/>
        <end position="330"/>
    </location>
</feature>
<keyword evidence="7 31" id="KW-0812">Transmembrane</keyword>
<keyword evidence="11 31" id="KW-1133">Transmembrane helix</keyword>
<evidence type="ECO:0000256" key="31">
    <source>
        <dbReference type="RuleBase" id="RU361216"/>
    </source>
</evidence>
<comment type="caution">
    <text evidence="33">The sequence shown here is derived from an EMBL/GenBank/DDBJ whole genome shotgun (WGS) entry which is preliminary data.</text>
</comment>
<keyword evidence="5" id="KW-1003">Cell membrane</keyword>
<evidence type="ECO:0000313" key="33">
    <source>
        <dbReference type="EMBL" id="KAI4534726.1"/>
    </source>
</evidence>
<feature type="transmembrane region" description="Helical" evidence="31">
    <location>
        <begin position="415"/>
        <end position="444"/>
    </location>
</feature>
<dbReference type="GO" id="GO:0015183">
    <property type="term" value="F:L-aspartate transmembrane transporter activity"/>
    <property type="evidence" value="ECO:0007669"/>
    <property type="project" value="TreeGrafter"/>
</dbReference>
<evidence type="ECO:0000256" key="10">
    <source>
        <dbReference type="ARBA" id="ARBA00022970"/>
    </source>
</evidence>
<evidence type="ECO:0000256" key="27">
    <source>
        <dbReference type="ARBA" id="ARBA00047711"/>
    </source>
</evidence>
<keyword evidence="3 31" id="KW-0813">Transport</keyword>
<dbReference type="PROSITE" id="PS00714">
    <property type="entry name" value="NA_DICARBOXYL_SYMP_2"/>
    <property type="match status" value="1"/>
</dbReference>
<dbReference type="AlphaFoldDB" id="A0AAD4TWJ9"/>
<dbReference type="Proteomes" id="UP001214576">
    <property type="component" value="Unassembled WGS sequence"/>
</dbReference>
<comment type="catalytic activity">
    <reaction evidence="22">
        <text>L-glutamine(in) + L-methionine(out) + Na(+)(out) = L-glutamine(out) + L-methionine(in) + Na(+)(in)</text>
        <dbReference type="Rhea" id="RHEA:70875"/>
        <dbReference type="ChEBI" id="CHEBI:29101"/>
        <dbReference type="ChEBI" id="CHEBI:57844"/>
        <dbReference type="ChEBI" id="CHEBI:58359"/>
    </reaction>
</comment>
<dbReference type="GO" id="GO:0140009">
    <property type="term" value="P:L-aspartate import across plasma membrane"/>
    <property type="evidence" value="ECO:0007669"/>
    <property type="project" value="TreeGrafter"/>
</dbReference>
<evidence type="ECO:0000256" key="16">
    <source>
        <dbReference type="ARBA" id="ARBA00024145"/>
    </source>
</evidence>
<dbReference type="GO" id="GO:0046872">
    <property type="term" value="F:metal ion binding"/>
    <property type="evidence" value="ECO:0007669"/>
    <property type="project" value="UniProtKB-KW"/>
</dbReference>
<evidence type="ECO:0000256" key="12">
    <source>
        <dbReference type="ARBA" id="ARBA00022990"/>
    </source>
</evidence>
<dbReference type="GO" id="GO:0015293">
    <property type="term" value="F:symporter activity"/>
    <property type="evidence" value="ECO:0007669"/>
    <property type="project" value="UniProtKB-UniRule"/>
</dbReference>
<evidence type="ECO:0000256" key="20">
    <source>
        <dbReference type="ARBA" id="ARBA00035952"/>
    </source>
</evidence>
<evidence type="ECO:0000256" key="6">
    <source>
        <dbReference type="ARBA" id="ARBA00022553"/>
    </source>
</evidence>
<comment type="catalytic activity">
    <reaction evidence="18">
        <text>D-serine(in) + L-alanine(out) + Na(+)(out) = D-serine(out) + L-alanine(in) + Na(+)(in)</text>
        <dbReference type="Rhea" id="RHEA:75311"/>
        <dbReference type="ChEBI" id="CHEBI:29101"/>
        <dbReference type="ChEBI" id="CHEBI:35247"/>
        <dbReference type="ChEBI" id="CHEBI:57972"/>
    </reaction>
</comment>
<comment type="catalytic activity">
    <reaction evidence="28">
        <text>L-valine(out) + L-glutamine(in) + Na(+)(out) = L-valine(in) + L-glutamine(out) + Na(+)(in)</text>
        <dbReference type="Rhea" id="RHEA:70871"/>
        <dbReference type="ChEBI" id="CHEBI:29101"/>
        <dbReference type="ChEBI" id="CHEBI:57762"/>
        <dbReference type="ChEBI" id="CHEBI:58359"/>
    </reaction>
</comment>
<dbReference type="GO" id="GO:0015175">
    <property type="term" value="F:neutral L-amino acid transmembrane transporter activity"/>
    <property type="evidence" value="ECO:0007669"/>
    <property type="project" value="UniProtKB-ARBA"/>
</dbReference>
<organism evidence="33 34">
    <name type="scientific">Ovis ammon polii</name>
    <dbReference type="NCBI Taxonomy" id="230172"/>
    <lineage>
        <taxon>Eukaryota</taxon>
        <taxon>Metazoa</taxon>
        <taxon>Chordata</taxon>
        <taxon>Craniata</taxon>
        <taxon>Vertebrata</taxon>
        <taxon>Euteleostomi</taxon>
        <taxon>Mammalia</taxon>
        <taxon>Eutheria</taxon>
        <taxon>Laurasiatheria</taxon>
        <taxon>Artiodactyla</taxon>
        <taxon>Ruminantia</taxon>
        <taxon>Pecora</taxon>
        <taxon>Bovidae</taxon>
        <taxon>Caprinae</taxon>
        <taxon>Ovis</taxon>
    </lineage>
</organism>
<comment type="catalytic activity">
    <reaction evidence="19">
        <text>L-glutamine(in) + L-serine(out) + Na(+)(out) = L-glutamine(out) + L-serine(in) + Na(+)(in)</text>
        <dbReference type="Rhea" id="RHEA:70887"/>
        <dbReference type="ChEBI" id="CHEBI:29101"/>
        <dbReference type="ChEBI" id="CHEBI:33384"/>
        <dbReference type="ChEBI" id="CHEBI:58359"/>
    </reaction>
</comment>
<evidence type="ECO:0000256" key="17">
    <source>
        <dbReference type="ARBA" id="ARBA00035073"/>
    </source>
</evidence>
<evidence type="ECO:0000256" key="29">
    <source>
        <dbReference type="ARBA" id="ARBA00048392"/>
    </source>
</evidence>
<keyword evidence="9 31" id="KW-0769">Symport</keyword>
<comment type="catalytic activity">
    <reaction evidence="24">
        <text>thiocyanate(in) = thiocyanate(out)</text>
        <dbReference type="Rhea" id="RHEA:75347"/>
        <dbReference type="ChEBI" id="CHEBI:18022"/>
    </reaction>
</comment>
<dbReference type="SUPFAM" id="SSF118215">
    <property type="entry name" value="Proton glutamate symport protein"/>
    <property type="match status" value="1"/>
</dbReference>
<comment type="catalytic activity">
    <reaction evidence="26">
        <text>L-threonine(out) + L-glutamine(in) + Na(+)(out) = L-threonine(in) + L-glutamine(out) + Na(+)(in)</text>
        <dbReference type="Rhea" id="RHEA:70879"/>
        <dbReference type="ChEBI" id="CHEBI:29101"/>
        <dbReference type="ChEBI" id="CHEBI:57926"/>
        <dbReference type="ChEBI" id="CHEBI:58359"/>
    </reaction>
</comment>
<gene>
    <name evidence="33" type="ORF">MG293_015586</name>
</gene>
<keyword evidence="15" id="KW-0325">Glycoprotein</keyword>